<evidence type="ECO:0000259" key="5">
    <source>
        <dbReference type="PROSITE" id="PS50801"/>
    </source>
</evidence>
<feature type="region of interest" description="Disordered" evidence="3">
    <location>
        <begin position="1"/>
        <end position="21"/>
    </location>
</feature>
<dbReference type="SUPFAM" id="SSF55785">
    <property type="entry name" value="PYP-like sensor domain (PAS domain)"/>
    <property type="match status" value="1"/>
</dbReference>
<accession>A0A9X3X3G9</accession>
<keyword evidence="7" id="KW-1185">Reference proteome</keyword>
<dbReference type="SUPFAM" id="SSF52091">
    <property type="entry name" value="SpoIIaa-like"/>
    <property type="match status" value="1"/>
</dbReference>
<gene>
    <name evidence="6" type="ORF">KEG57_13455</name>
</gene>
<sequence>MSSLDGASDGSHASGGDPSRQRIAELERQVAEQQRTIDALRKACVWNIDSRDVRESLFQLIDSSSDFIGIADMEGHAYYVNEAGRNMVGLGSIEEAQRTLVSNYFDPADLPYVYETILPEVMRSGRWEGEFSFRHMMTGAKIPVHYSLFLAKNAKDEAIGLATITRDLRSMKRVEEERQRLQEEIIRMQALALAEMSTPLIPISDRAVVMPLIGTVDEARAKQVLETLLKGVTERSAAIAILDVTGVSVADRAVANALVEAARAVRLLGAQVVLTGIRPQVARALVDLGLGLEGLVVRGTLQSGIAFAMGRG</sequence>
<feature type="compositionally biased region" description="Low complexity" evidence="3">
    <location>
        <begin position="1"/>
        <end position="18"/>
    </location>
</feature>
<dbReference type="PROSITE" id="PS50801">
    <property type="entry name" value="STAS"/>
    <property type="match status" value="1"/>
</dbReference>
<dbReference type="PANTHER" id="PTHR33745:SF3">
    <property type="entry name" value="RSBT CO-ANTAGONIST PROTEIN RSBRC"/>
    <property type="match status" value="1"/>
</dbReference>
<feature type="coiled-coil region" evidence="2">
    <location>
        <begin position="164"/>
        <end position="191"/>
    </location>
</feature>
<dbReference type="InterPro" id="IPR035965">
    <property type="entry name" value="PAS-like_dom_sf"/>
</dbReference>
<feature type="domain" description="PAS" evidence="4">
    <location>
        <begin position="53"/>
        <end position="125"/>
    </location>
</feature>
<evidence type="ECO:0000256" key="3">
    <source>
        <dbReference type="SAM" id="MobiDB-lite"/>
    </source>
</evidence>
<proteinExistence type="predicted"/>
<dbReference type="RefSeq" id="WP_272420182.1">
    <property type="nucleotide sequence ID" value="NZ_JAGTJJ010000005.1"/>
</dbReference>
<dbReference type="Pfam" id="PF01740">
    <property type="entry name" value="STAS"/>
    <property type="match status" value="1"/>
</dbReference>
<protein>
    <submittedName>
        <fullName evidence="6">STAS domain-containing protein</fullName>
    </submittedName>
</protein>
<dbReference type="Gene3D" id="3.30.750.24">
    <property type="entry name" value="STAS domain"/>
    <property type="match status" value="1"/>
</dbReference>
<dbReference type="SMART" id="SM00091">
    <property type="entry name" value="PAS"/>
    <property type="match status" value="1"/>
</dbReference>
<dbReference type="NCBIfam" id="TIGR00229">
    <property type="entry name" value="sensory_box"/>
    <property type="match status" value="1"/>
</dbReference>
<evidence type="ECO:0000313" key="7">
    <source>
        <dbReference type="Proteomes" id="UP001151081"/>
    </source>
</evidence>
<dbReference type="CDD" id="cd00130">
    <property type="entry name" value="PAS"/>
    <property type="match status" value="1"/>
</dbReference>
<dbReference type="CDD" id="cd07041">
    <property type="entry name" value="STAS_RsbR_RsbS_like"/>
    <property type="match status" value="1"/>
</dbReference>
<feature type="domain" description="STAS" evidence="5">
    <location>
        <begin position="197"/>
        <end position="308"/>
    </location>
</feature>
<dbReference type="InterPro" id="IPR036513">
    <property type="entry name" value="STAS_dom_sf"/>
</dbReference>
<dbReference type="InterPro" id="IPR051932">
    <property type="entry name" value="Bact_StressResp_Reg"/>
</dbReference>
<dbReference type="Proteomes" id="UP001151081">
    <property type="component" value="Unassembled WGS sequence"/>
</dbReference>
<dbReference type="EMBL" id="JAGTJJ010000005">
    <property type="protein sequence ID" value="MDC3981513.1"/>
    <property type="molecule type" value="Genomic_DNA"/>
</dbReference>
<dbReference type="Gene3D" id="3.30.450.20">
    <property type="entry name" value="PAS domain"/>
    <property type="match status" value="1"/>
</dbReference>
<keyword evidence="2" id="KW-0175">Coiled coil</keyword>
<keyword evidence="1" id="KW-0597">Phosphoprotein</keyword>
<evidence type="ECO:0000256" key="1">
    <source>
        <dbReference type="ARBA" id="ARBA00022553"/>
    </source>
</evidence>
<dbReference type="PROSITE" id="PS50112">
    <property type="entry name" value="PAS"/>
    <property type="match status" value="1"/>
</dbReference>
<dbReference type="InterPro" id="IPR000014">
    <property type="entry name" value="PAS"/>
</dbReference>
<evidence type="ECO:0000313" key="6">
    <source>
        <dbReference type="EMBL" id="MDC3981513.1"/>
    </source>
</evidence>
<reference evidence="6 7" key="1">
    <citation type="submission" date="2021-04" db="EMBL/GenBank/DDBJ databases">
        <title>Genome analysis of Polyangium sp.</title>
        <authorList>
            <person name="Li Y."/>
            <person name="Wang J."/>
        </authorList>
    </citation>
    <scope>NUCLEOTIDE SEQUENCE [LARGE SCALE GENOMIC DNA]</scope>
    <source>
        <strain evidence="6 7">SDU14</strain>
    </source>
</reference>
<dbReference type="AlphaFoldDB" id="A0A9X3X3G9"/>
<evidence type="ECO:0000256" key="2">
    <source>
        <dbReference type="SAM" id="Coils"/>
    </source>
</evidence>
<organism evidence="6 7">
    <name type="scientific">Polyangium jinanense</name>
    <dbReference type="NCBI Taxonomy" id="2829994"/>
    <lineage>
        <taxon>Bacteria</taxon>
        <taxon>Pseudomonadati</taxon>
        <taxon>Myxococcota</taxon>
        <taxon>Polyangia</taxon>
        <taxon>Polyangiales</taxon>
        <taxon>Polyangiaceae</taxon>
        <taxon>Polyangium</taxon>
    </lineage>
</organism>
<dbReference type="PANTHER" id="PTHR33745">
    <property type="entry name" value="RSBT ANTAGONIST PROTEIN RSBS-RELATED"/>
    <property type="match status" value="1"/>
</dbReference>
<name>A0A9X3X3G9_9BACT</name>
<comment type="caution">
    <text evidence="6">The sequence shown here is derived from an EMBL/GenBank/DDBJ whole genome shotgun (WGS) entry which is preliminary data.</text>
</comment>
<evidence type="ECO:0000259" key="4">
    <source>
        <dbReference type="PROSITE" id="PS50112"/>
    </source>
</evidence>
<dbReference type="InterPro" id="IPR002645">
    <property type="entry name" value="STAS_dom"/>
</dbReference>